<reference evidence="1" key="1">
    <citation type="submission" date="2019-08" db="EMBL/GenBank/DDBJ databases">
        <title>The genome of the North American firefly Photinus pyralis.</title>
        <authorList>
            <consortium name="Photinus pyralis genome working group"/>
            <person name="Fallon T.R."/>
            <person name="Sander Lower S.E."/>
            <person name="Weng J.-K."/>
        </authorList>
    </citation>
    <scope>NUCLEOTIDE SEQUENCE</scope>
    <source>
        <strain evidence="1">TRF0915ILg1</strain>
        <tissue evidence="1">Whole body</tissue>
    </source>
</reference>
<organism evidence="1 2">
    <name type="scientific">Ignelater luminosus</name>
    <name type="common">Cucubano</name>
    <name type="synonym">Pyrophorus luminosus</name>
    <dbReference type="NCBI Taxonomy" id="2038154"/>
    <lineage>
        <taxon>Eukaryota</taxon>
        <taxon>Metazoa</taxon>
        <taxon>Ecdysozoa</taxon>
        <taxon>Arthropoda</taxon>
        <taxon>Hexapoda</taxon>
        <taxon>Insecta</taxon>
        <taxon>Pterygota</taxon>
        <taxon>Neoptera</taxon>
        <taxon>Endopterygota</taxon>
        <taxon>Coleoptera</taxon>
        <taxon>Polyphaga</taxon>
        <taxon>Elateriformia</taxon>
        <taxon>Elateroidea</taxon>
        <taxon>Elateridae</taxon>
        <taxon>Agrypninae</taxon>
        <taxon>Pyrophorini</taxon>
        <taxon>Ignelater</taxon>
    </lineage>
</organism>
<evidence type="ECO:0000313" key="1">
    <source>
        <dbReference type="EMBL" id="KAF2891088.1"/>
    </source>
</evidence>
<gene>
    <name evidence="1" type="ORF">ILUMI_15085</name>
</gene>
<protein>
    <submittedName>
        <fullName evidence="1">Uncharacterized protein</fullName>
    </submittedName>
</protein>
<comment type="caution">
    <text evidence="1">The sequence shown here is derived from an EMBL/GenBank/DDBJ whole genome shotgun (WGS) entry which is preliminary data.</text>
</comment>
<accession>A0A8K0GAA3</accession>
<name>A0A8K0GAA3_IGNLU</name>
<dbReference type="AlphaFoldDB" id="A0A8K0GAA3"/>
<dbReference type="OrthoDB" id="6758474at2759"/>
<dbReference type="Proteomes" id="UP000801492">
    <property type="component" value="Unassembled WGS sequence"/>
</dbReference>
<feature type="non-terminal residue" evidence="1">
    <location>
        <position position="1"/>
    </location>
</feature>
<dbReference type="EMBL" id="VTPC01039157">
    <property type="protein sequence ID" value="KAF2891088.1"/>
    <property type="molecule type" value="Genomic_DNA"/>
</dbReference>
<sequence length="118" mass="13289">GSGKEAAHGHSTFQYRVHLVEIKKSKREDWIDIANKFETKWQLPDCLGTMDDKQVRIVPPVRSGSFFYNYTNTHSIVLMAIANANCEFVYCDVGTNDRISDGGVIANTLLYEILTSDT</sequence>
<keyword evidence="2" id="KW-1185">Reference proteome</keyword>
<evidence type="ECO:0000313" key="2">
    <source>
        <dbReference type="Proteomes" id="UP000801492"/>
    </source>
</evidence>
<proteinExistence type="predicted"/>